<accession>A0A9K3D4I3</accession>
<name>A0A9K3D4I3_9EUKA</name>
<feature type="non-terminal residue" evidence="2">
    <location>
        <position position="1"/>
    </location>
</feature>
<feature type="region of interest" description="Disordered" evidence="1">
    <location>
        <begin position="124"/>
        <end position="143"/>
    </location>
</feature>
<organism evidence="2 3">
    <name type="scientific">Kipferlia bialata</name>
    <dbReference type="NCBI Taxonomy" id="797122"/>
    <lineage>
        <taxon>Eukaryota</taxon>
        <taxon>Metamonada</taxon>
        <taxon>Carpediemonas-like organisms</taxon>
        <taxon>Kipferlia</taxon>
    </lineage>
</organism>
<reference evidence="2 3" key="1">
    <citation type="journal article" date="2018" name="PLoS ONE">
        <title>The draft genome of Kipferlia bialata reveals reductive genome evolution in fornicate parasites.</title>
        <authorList>
            <person name="Tanifuji G."/>
            <person name="Takabayashi S."/>
            <person name="Kume K."/>
            <person name="Takagi M."/>
            <person name="Nakayama T."/>
            <person name="Kamikawa R."/>
            <person name="Inagaki Y."/>
            <person name="Hashimoto T."/>
        </authorList>
    </citation>
    <scope>NUCLEOTIDE SEQUENCE [LARGE SCALE GENOMIC DNA]</scope>
    <source>
        <strain evidence="2">NY0173</strain>
    </source>
</reference>
<proteinExistence type="predicted"/>
<sequence>TLTRTLQLEREGIKESWSSKVDGIVSALMTAQRKTDTLLARTSAARDARTALEADLKRLTSGDPVVPEREYEARMVALQKEKTEAQAASGRESGRVQRETLKLRAQAHSLTEALEAEREKQTLLSKRQSVSEQESQAEIDLLESQRDKLQSDIDAERERVRRLKVQLVREGEARGIQGIYKCDGVETEAKQPTPLGVMYEWLQAIFVDILSDSDALRCLDCDRVLSGHGVTLNVMHSRTGTPAAVSLSSLQSDAGKGLSRTPSMSRRRTSSLGRMDSGSGSGVYVDGTSGALICDNCRRGRERMREREKRRRLAVARGTVHAGSSSDYTDTDFTDHTDSDMSESESSGTK</sequence>
<evidence type="ECO:0000313" key="3">
    <source>
        <dbReference type="Proteomes" id="UP000265618"/>
    </source>
</evidence>
<comment type="caution">
    <text evidence="2">The sequence shown here is derived from an EMBL/GenBank/DDBJ whole genome shotgun (WGS) entry which is preliminary data.</text>
</comment>
<feature type="region of interest" description="Disordered" evidence="1">
    <location>
        <begin position="301"/>
        <end position="350"/>
    </location>
</feature>
<gene>
    <name evidence="2" type="ORF">KIPB_009843</name>
</gene>
<evidence type="ECO:0000256" key="1">
    <source>
        <dbReference type="SAM" id="MobiDB-lite"/>
    </source>
</evidence>
<evidence type="ECO:0000313" key="2">
    <source>
        <dbReference type="EMBL" id="GIQ87743.1"/>
    </source>
</evidence>
<protein>
    <submittedName>
        <fullName evidence="2">Uncharacterized protein</fullName>
    </submittedName>
</protein>
<dbReference type="Proteomes" id="UP000265618">
    <property type="component" value="Unassembled WGS sequence"/>
</dbReference>
<feature type="non-terminal residue" evidence="2">
    <location>
        <position position="350"/>
    </location>
</feature>
<feature type="region of interest" description="Disordered" evidence="1">
    <location>
        <begin position="249"/>
        <end position="283"/>
    </location>
</feature>
<dbReference type="EMBL" id="BDIP01003465">
    <property type="protein sequence ID" value="GIQ87743.1"/>
    <property type="molecule type" value="Genomic_DNA"/>
</dbReference>
<feature type="compositionally biased region" description="Polar residues" evidence="1">
    <location>
        <begin position="124"/>
        <end position="134"/>
    </location>
</feature>
<keyword evidence="3" id="KW-1185">Reference proteome</keyword>
<dbReference type="AlphaFoldDB" id="A0A9K3D4I3"/>